<feature type="transmembrane region" description="Helical" evidence="1">
    <location>
        <begin position="111"/>
        <end position="128"/>
    </location>
</feature>
<proteinExistence type="predicted"/>
<keyword evidence="1" id="KW-0472">Membrane</keyword>
<dbReference type="EMBL" id="QWEG01000009">
    <property type="protein sequence ID" value="RHW38186.1"/>
    <property type="molecule type" value="Genomic_DNA"/>
</dbReference>
<feature type="transmembrane region" description="Helical" evidence="1">
    <location>
        <begin position="36"/>
        <end position="57"/>
    </location>
</feature>
<reference evidence="2 3" key="1">
    <citation type="journal article" date="2017" name="Int. J. Syst. Evol. Microbiol.">
        <title>Bacillus notoginsengisoli sp. nov., a novel bacterium isolated from the rhizosphere of Panax notoginseng.</title>
        <authorList>
            <person name="Zhang M.Y."/>
            <person name="Cheng J."/>
            <person name="Cai Y."/>
            <person name="Zhang T.Y."/>
            <person name="Wu Y.Y."/>
            <person name="Manikprabhu D."/>
            <person name="Li W.J."/>
            <person name="Zhang Y.X."/>
        </authorList>
    </citation>
    <scope>NUCLEOTIDE SEQUENCE [LARGE SCALE GENOMIC DNA]</scope>
    <source>
        <strain evidence="2 3">JCM 30743</strain>
    </source>
</reference>
<sequence>MFRWLLTNGLTILVIMSVSIYRGYDSNAVLFGKLLGQGAFILFLVNLNMYFVFLLIRKSRIRDVKVSLAKTSKKMMKYHVPFAVTATLLILTHAMFMGYAHFGSLFQAKTASGAVAILVLSVLLYSGYRRRQKATGKRRKFHYTMAFIFIAFALGHIFL</sequence>
<protein>
    <recommendedName>
        <fullName evidence="4">Ferric oxidoreductase domain-containing protein</fullName>
    </recommendedName>
</protein>
<feature type="transmembrane region" description="Helical" evidence="1">
    <location>
        <begin position="78"/>
        <end position="99"/>
    </location>
</feature>
<dbReference type="Proteomes" id="UP000284416">
    <property type="component" value="Unassembled WGS sequence"/>
</dbReference>
<keyword evidence="3" id="KW-1185">Reference proteome</keyword>
<feature type="transmembrane region" description="Helical" evidence="1">
    <location>
        <begin position="5"/>
        <end position="24"/>
    </location>
</feature>
<evidence type="ECO:0000256" key="1">
    <source>
        <dbReference type="SAM" id="Phobius"/>
    </source>
</evidence>
<organism evidence="2 3">
    <name type="scientific">Neobacillus notoginsengisoli</name>
    <dbReference type="NCBI Taxonomy" id="1578198"/>
    <lineage>
        <taxon>Bacteria</taxon>
        <taxon>Bacillati</taxon>
        <taxon>Bacillota</taxon>
        <taxon>Bacilli</taxon>
        <taxon>Bacillales</taxon>
        <taxon>Bacillaceae</taxon>
        <taxon>Neobacillus</taxon>
    </lineage>
</organism>
<evidence type="ECO:0000313" key="2">
    <source>
        <dbReference type="EMBL" id="RHW38186.1"/>
    </source>
</evidence>
<accession>A0A417YSB6</accession>
<evidence type="ECO:0008006" key="4">
    <source>
        <dbReference type="Google" id="ProtNLM"/>
    </source>
</evidence>
<evidence type="ECO:0000313" key="3">
    <source>
        <dbReference type="Proteomes" id="UP000284416"/>
    </source>
</evidence>
<comment type="caution">
    <text evidence="2">The sequence shown here is derived from an EMBL/GenBank/DDBJ whole genome shotgun (WGS) entry which is preliminary data.</text>
</comment>
<keyword evidence="1" id="KW-1133">Transmembrane helix</keyword>
<gene>
    <name evidence="2" type="ORF">D1B31_15055</name>
</gene>
<dbReference type="AlphaFoldDB" id="A0A417YSB6"/>
<keyword evidence="1" id="KW-0812">Transmembrane</keyword>
<dbReference type="OrthoDB" id="2871924at2"/>
<feature type="transmembrane region" description="Helical" evidence="1">
    <location>
        <begin position="140"/>
        <end position="158"/>
    </location>
</feature>
<name>A0A417YSB6_9BACI</name>